<feature type="domain" description="RapZ C-terminal" evidence="1">
    <location>
        <begin position="4"/>
        <end position="127"/>
    </location>
</feature>
<dbReference type="InterPro" id="IPR005337">
    <property type="entry name" value="RapZ-like"/>
</dbReference>
<dbReference type="InterPro" id="IPR053931">
    <property type="entry name" value="RapZ_C"/>
</dbReference>
<dbReference type="Pfam" id="PF22740">
    <property type="entry name" value="PapZ_C"/>
    <property type="match status" value="1"/>
</dbReference>
<dbReference type="RefSeq" id="WP_251832738.1">
    <property type="nucleotide sequence ID" value="NZ_JACSPS010000001.1"/>
</dbReference>
<comment type="caution">
    <text evidence="2">The sequence shown here is derived from an EMBL/GenBank/DDBJ whole genome shotgun (WGS) entry which is preliminary data.</text>
</comment>
<evidence type="ECO:0000259" key="1">
    <source>
        <dbReference type="Pfam" id="PF22740"/>
    </source>
</evidence>
<dbReference type="GO" id="GO:0005524">
    <property type="term" value="F:ATP binding"/>
    <property type="evidence" value="ECO:0007669"/>
    <property type="project" value="UniProtKB-KW"/>
</dbReference>
<evidence type="ECO:0000313" key="3">
    <source>
        <dbReference type="Proteomes" id="UP000626242"/>
    </source>
</evidence>
<protein>
    <submittedName>
        <fullName evidence="2">ATP-binding protein</fullName>
    </submittedName>
</protein>
<dbReference type="PANTHER" id="PTHR30448">
    <property type="entry name" value="RNASE ADAPTER PROTEIN RAPZ"/>
    <property type="match status" value="1"/>
</dbReference>
<dbReference type="Proteomes" id="UP000626242">
    <property type="component" value="Unassembled WGS sequence"/>
</dbReference>
<dbReference type="EMBL" id="JACSPS010000001">
    <property type="protein sequence ID" value="MBD8017537.1"/>
    <property type="molecule type" value="Genomic_DNA"/>
</dbReference>
<gene>
    <name evidence="2" type="ORF">H9628_03550</name>
</gene>
<evidence type="ECO:0000313" key="2">
    <source>
        <dbReference type="EMBL" id="MBD8017537.1"/>
    </source>
</evidence>
<keyword evidence="2" id="KW-0067">ATP-binding</keyword>
<keyword evidence="3" id="KW-1185">Reference proteome</keyword>
<proteinExistence type="predicted"/>
<organism evidence="2 3">
    <name type="scientific">Kaistella pullorum</name>
    <dbReference type="NCBI Taxonomy" id="2763074"/>
    <lineage>
        <taxon>Bacteria</taxon>
        <taxon>Pseudomonadati</taxon>
        <taxon>Bacteroidota</taxon>
        <taxon>Flavobacteriia</taxon>
        <taxon>Flavobacteriales</taxon>
        <taxon>Weeksellaceae</taxon>
        <taxon>Chryseobacterium group</taxon>
        <taxon>Kaistella</taxon>
    </lineage>
</organism>
<keyword evidence="2" id="KW-0547">Nucleotide-binding</keyword>
<reference evidence="2 3" key="1">
    <citation type="submission" date="2020-08" db="EMBL/GenBank/DDBJ databases">
        <title>A Genomic Blueprint of the Chicken Gut Microbiome.</title>
        <authorList>
            <person name="Gilroy R."/>
            <person name="Ravi A."/>
            <person name="Getino M."/>
            <person name="Pursley I."/>
            <person name="Horton D.L."/>
            <person name="Alikhan N.-F."/>
            <person name="Baker D."/>
            <person name="Gharbi K."/>
            <person name="Hall N."/>
            <person name="Watson M."/>
            <person name="Adriaenssens E.M."/>
            <person name="Foster-Nyarko E."/>
            <person name="Jarju S."/>
            <person name="Secka A."/>
            <person name="Antonio M."/>
            <person name="Oren A."/>
            <person name="Chaudhuri R."/>
            <person name="La Ragione R.M."/>
            <person name="Hildebrand F."/>
            <person name="Pallen M.J."/>
        </authorList>
    </citation>
    <scope>NUCLEOTIDE SEQUENCE [LARGE SCALE GENOMIC DNA]</scope>
    <source>
        <strain evidence="2 3">Sa1CVA4</strain>
    </source>
</reference>
<name>A0ABR8WKF5_9FLAO</name>
<accession>A0ABR8WKF5</accession>
<sequence>MPLNIEIHSFSYKIGGIPKDSSGNGGGFTFDCRGILNPGRIDEYKPQTGCDLPVQEFLENKTEMPKFLSLVQGIVSININNYLDRGFEHLQINFGCTGGRHRSVYCAEKTAEFVRAKFPQAAVKLIHDEQPQLCEVQQP</sequence>
<dbReference type="PANTHER" id="PTHR30448:SF0">
    <property type="entry name" value="RNASE ADAPTER PROTEIN RAPZ"/>
    <property type="match status" value="1"/>
</dbReference>